<keyword evidence="10" id="KW-1185">Reference proteome</keyword>
<reference evidence="9 10" key="1">
    <citation type="submission" date="2019-03" db="EMBL/GenBank/DDBJ databases">
        <title>Genomic Encyclopedia of Archaeal and Bacterial Type Strains, Phase II (KMG-II): from individual species to whole genera.</title>
        <authorList>
            <person name="Goeker M."/>
        </authorList>
    </citation>
    <scope>NUCLEOTIDE SEQUENCE [LARGE SCALE GENOMIC DNA]</scope>
    <source>
        <strain evidence="9 10">DSM 24323</strain>
    </source>
</reference>
<keyword evidence="7" id="KW-1133">Transmembrane helix</keyword>
<comment type="similarity">
    <text evidence="1">Belongs to the thioredoxin family. DsbA subfamily.</text>
</comment>
<keyword evidence="5" id="KW-0676">Redox-active center</keyword>
<dbReference type="SUPFAM" id="SSF52833">
    <property type="entry name" value="Thioredoxin-like"/>
    <property type="match status" value="1"/>
</dbReference>
<keyword evidence="7" id="KW-0812">Transmembrane</keyword>
<protein>
    <submittedName>
        <fullName evidence="9">Protein-disulfide isomerase</fullName>
    </submittedName>
</protein>
<keyword evidence="9" id="KW-0413">Isomerase</keyword>
<feature type="domain" description="Thioredoxin-like fold" evidence="8">
    <location>
        <begin position="93"/>
        <end position="256"/>
    </location>
</feature>
<dbReference type="PANTHER" id="PTHR13887">
    <property type="entry name" value="GLUTATHIONE S-TRANSFERASE KAPPA"/>
    <property type="match status" value="1"/>
</dbReference>
<sequence length="262" mass="27840">MSDKSRQTKQLKRNQTPKTGSSSARERARAEAALAARKKRDRNIIIGIAVAVVLIVGGSIGGYLAYQQFGGPSVNTEVAGSEQVIGELSGADPIVYGDEAAPNTMDVYLDFSCPHCKAFEEEQASTVQELIDSGEYKVAYHPLSFMVRPGASVNAANAFACSAQRGFGQAYMAQLFANQGLNWSDNQLVSLAEQVGGDAAGDVSGCITRKQNGDWVDAVNNAEKPADFTGTPALYVGGTQVEWFEGQTPEQFTEAVRTATAA</sequence>
<dbReference type="Proteomes" id="UP000295371">
    <property type="component" value="Unassembled WGS sequence"/>
</dbReference>
<dbReference type="RefSeq" id="WP_133754051.1">
    <property type="nucleotide sequence ID" value="NZ_CP171129.1"/>
</dbReference>
<feature type="transmembrane region" description="Helical" evidence="7">
    <location>
        <begin position="44"/>
        <end position="66"/>
    </location>
</feature>
<keyword evidence="7" id="KW-0472">Membrane</keyword>
<evidence type="ECO:0000313" key="9">
    <source>
        <dbReference type="EMBL" id="TDT33556.1"/>
    </source>
</evidence>
<organism evidence="9 10">
    <name type="scientific">Naumannella halotolerans</name>
    <dbReference type="NCBI Taxonomy" id="993414"/>
    <lineage>
        <taxon>Bacteria</taxon>
        <taxon>Bacillati</taxon>
        <taxon>Actinomycetota</taxon>
        <taxon>Actinomycetes</taxon>
        <taxon>Propionibacteriales</taxon>
        <taxon>Propionibacteriaceae</taxon>
        <taxon>Naumannella</taxon>
    </lineage>
</organism>
<keyword evidence="3" id="KW-0560">Oxidoreductase</keyword>
<evidence type="ECO:0000256" key="7">
    <source>
        <dbReference type="SAM" id="Phobius"/>
    </source>
</evidence>
<dbReference type="PANTHER" id="PTHR13887:SF14">
    <property type="entry name" value="DISULFIDE BOND FORMATION PROTEIN D"/>
    <property type="match status" value="1"/>
</dbReference>
<dbReference type="GO" id="GO:0016853">
    <property type="term" value="F:isomerase activity"/>
    <property type="evidence" value="ECO:0007669"/>
    <property type="project" value="UniProtKB-KW"/>
</dbReference>
<name>A0A4R7J9I9_9ACTN</name>
<comment type="caution">
    <text evidence="9">The sequence shown here is derived from an EMBL/GenBank/DDBJ whole genome shotgun (WGS) entry which is preliminary data.</text>
</comment>
<dbReference type="EMBL" id="SOAW01000001">
    <property type="protein sequence ID" value="TDT33556.1"/>
    <property type="molecule type" value="Genomic_DNA"/>
</dbReference>
<gene>
    <name evidence="9" type="ORF">CLV29_1178</name>
</gene>
<dbReference type="InterPro" id="IPR012336">
    <property type="entry name" value="Thioredoxin-like_fold"/>
</dbReference>
<evidence type="ECO:0000256" key="4">
    <source>
        <dbReference type="ARBA" id="ARBA00023157"/>
    </source>
</evidence>
<dbReference type="GO" id="GO:0016491">
    <property type="term" value="F:oxidoreductase activity"/>
    <property type="evidence" value="ECO:0007669"/>
    <property type="project" value="UniProtKB-KW"/>
</dbReference>
<accession>A0A4R7J9I9</accession>
<keyword evidence="4" id="KW-1015">Disulfide bond</keyword>
<dbReference type="Gene3D" id="3.40.30.10">
    <property type="entry name" value="Glutaredoxin"/>
    <property type="match status" value="1"/>
</dbReference>
<evidence type="ECO:0000313" key="10">
    <source>
        <dbReference type="Proteomes" id="UP000295371"/>
    </source>
</evidence>
<dbReference type="AlphaFoldDB" id="A0A4R7J9I9"/>
<dbReference type="Pfam" id="PF13462">
    <property type="entry name" value="Thioredoxin_4"/>
    <property type="match status" value="1"/>
</dbReference>
<dbReference type="CDD" id="cd02972">
    <property type="entry name" value="DsbA_family"/>
    <property type="match status" value="1"/>
</dbReference>
<dbReference type="OrthoDB" id="117402at2"/>
<evidence type="ECO:0000259" key="8">
    <source>
        <dbReference type="Pfam" id="PF13462"/>
    </source>
</evidence>
<proteinExistence type="inferred from homology"/>
<feature type="compositionally biased region" description="Polar residues" evidence="6">
    <location>
        <begin position="13"/>
        <end position="23"/>
    </location>
</feature>
<evidence type="ECO:0000256" key="5">
    <source>
        <dbReference type="ARBA" id="ARBA00023284"/>
    </source>
</evidence>
<evidence type="ECO:0000256" key="6">
    <source>
        <dbReference type="SAM" id="MobiDB-lite"/>
    </source>
</evidence>
<dbReference type="InterPro" id="IPR036249">
    <property type="entry name" value="Thioredoxin-like_sf"/>
</dbReference>
<evidence type="ECO:0000256" key="2">
    <source>
        <dbReference type="ARBA" id="ARBA00022729"/>
    </source>
</evidence>
<evidence type="ECO:0000256" key="1">
    <source>
        <dbReference type="ARBA" id="ARBA00005791"/>
    </source>
</evidence>
<evidence type="ECO:0000256" key="3">
    <source>
        <dbReference type="ARBA" id="ARBA00023002"/>
    </source>
</evidence>
<keyword evidence="2" id="KW-0732">Signal</keyword>
<feature type="region of interest" description="Disordered" evidence="6">
    <location>
        <begin position="1"/>
        <end position="28"/>
    </location>
</feature>